<name>A0AAV6SB05_SOLSE</name>
<organism evidence="2 3">
    <name type="scientific">Solea senegalensis</name>
    <name type="common">Senegalese sole</name>
    <dbReference type="NCBI Taxonomy" id="28829"/>
    <lineage>
        <taxon>Eukaryota</taxon>
        <taxon>Metazoa</taxon>
        <taxon>Chordata</taxon>
        <taxon>Craniata</taxon>
        <taxon>Vertebrata</taxon>
        <taxon>Euteleostomi</taxon>
        <taxon>Actinopterygii</taxon>
        <taxon>Neopterygii</taxon>
        <taxon>Teleostei</taxon>
        <taxon>Neoteleostei</taxon>
        <taxon>Acanthomorphata</taxon>
        <taxon>Carangaria</taxon>
        <taxon>Pleuronectiformes</taxon>
        <taxon>Pleuronectoidei</taxon>
        <taxon>Soleidae</taxon>
        <taxon>Solea</taxon>
    </lineage>
</organism>
<dbReference type="Proteomes" id="UP000693946">
    <property type="component" value="Linkage Group LG14"/>
</dbReference>
<feature type="compositionally biased region" description="Polar residues" evidence="1">
    <location>
        <begin position="58"/>
        <end position="74"/>
    </location>
</feature>
<keyword evidence="3" id="KW-1185">Reference proteome</keyword>
<evidence type="ECO:0000256" key="1">
    <source>
        <dbReference type="SAM" id="MobiDB-lite"/>
    </source>
</evidence>
<gene>
    <name evidence="2" type="ORF">JOB18_022569</name>
</gene>
<comment type="caution">
    <text evidence="2">The sequence shown here is derived from an EMBL/GenBank/DDBJ whole genome shotgun (WGS) entry which is preliminary data.</text>
</comment>
<sequence length="74" mass="7687">MTGRPRHLQSASSLQPATGDLTLQPDRATPAASDKATPAASDKTTLTPAANDRMTPDPCSQQQDDPSTPAANEN</sequence>
<evidence type="ECO:0000313" key="3">
    <source>
        <dbReference type="Proteomes" id="UP000693946"/>
    </source>
</evidence>
<feature type="region of interest" description="Disordered" evidence="1">
    <location>
        <begin position="1"/>
        <end position="74"/>
    </location>
</feature>
<dbReference type="EMBL" id="JAGKHQ010000006">
    <property type="protein sequence ID" value="KAG7514005.1"/>
    <property type="molecule type" value="Genomic_DNA"/>
</dbReference>
<accession>A0AAV6SB05</accession>
<protein>
    <submittedName>
        <fullName evidence="2">Uncharacterized protein</fullName>
    </submittedName>
</protein>
<proteinExistence type="predicted"/>
<evidence type="ECO:0000313" key="2">
    <source>
        <dbReference type="EMBL" id="KAG7514005.1"/>
    </source>
</evidence>
<dbReference type="AlphaFoldDB" id="A0AAV6SB05"/>
<reference evidence="2 3" key="1">
    <citation type="journal article" date="2021" name="Sci. Rep.">
        <title>Chromosome anchoring in Senegalese sole (Solea senegalensis) reveals sex-associated markers and genome rearrangements in flatfish.</title>
        <authorList>
            <person name="Guerrero-Cozar I."/>
            <person name="Gomez-Garrido J."/>
            <person name="Berbel C."/>
            <person name="Martinez-Blanch J.F."/>
            <person name="Alioto T."/>
            <person name="Claros M.G."/>
            <person name="Gagnaire P.A."/>
            <person name="Manchado M."/>
        </authorList>
    </citation>
    <scope>NUCLEOTIDE SEQUENCE [LARGE SCALE GENOMIC DNA]</scope>
    <source>
        <strain evidence="2">Sse05_10M</strain>
    </source>
</reference>